<evidence type="ECO:0000256" key="6">
    <source>
        <dbReference type="ARBA" id="ARBA00022741"/>
    </source>
</evidence>
<dbReference type="Pfam" id="PF00564">
    <property type="entry name" value="PB1"/>
    <property type="match status" value="1"/>
</dbReference>
<keyword evidence="6 10" id="KW-0547">Nucleotide-binding</keyword>
<dbReference type="InterPro" id="IPR000270">
    <property type="entry name" value="PB1_dom"/>
</dbReference>
<keyword evidence="9" id="KW-0927">Auxin signaling pathway</keyword>
<feature type="region of interest" description="Disordered" evidence="11">
    <location>
        <begin position="692"/>
        <end position="711"/>
    </location>
</feature>
<dbReference type="OrthoDB" id="1285259at2759"/>
<dbReference type="AlphaFoldDB" id="A0A484KN19"/>
<dbReference type="FunFam" id="3.10.20.90:FF:000058">
    <property type="entry name" value="Octicosapeptide/phox/Bem1p domain kinase superfamily protein"/>
    <property type="match status" value="1"/>
</dbReference>
<evidence type="ECO:0000256" key="7">
    <source>
        <dbReference type="ARBA" id="ARBA00022777"/>
    </source>
</evidence>
<dbReference type="PROSITE" id="PS50011">
    <property type="entry name" value="PROTEIN_KINASE_DOM"/>
    <property type="match status" value="1"/>
</dbReference>
<dbReference type="GO" id="GO:0010928">
    <property type="term" value="P:regulation of auxin mediated signaling pathway"/>
    <property type="evidence" value="ECO:0007669"/>
    <property type="project" value="UniProtKB-ARBA"/>
</dbReference>
<evidence type="ECO:0000256" key="4">
    <source>
        <dbReference type="ARBA" id="ARBA00022553"/>
    </source>
</evidence>
<dbReference type="PRINTS" id="PR00109">
    <property type="entry name" value="TYRKINASE"/>
</dbReference>
<dbReference type="Gene3D" id="1.10.510.10">
    <property type="entry name" value="Transferase(Phosphotransferase) domain 1"/>
    <property type="match status" value="1"/>
</dbReference>
<evidence type="ECO:0000259" key="12">
    <source>
        <dbReference type="PROSITE" id="PS50011"/>
    </source>
</evidence>
<dbReference type="PANTHER" id="PTHR23257">
    <property type="entry name" value="SERINE-THREONINE PROTEIN KINASE"/>
    <property type="match status" value="1"/>
</dbReference>
<feature type="domain" description="Protein kinase" evidence="12">
    <location>
        <begin position="731"/>
        <end position="997"/>
    </location>
</feature>
<keyword evidence="3" id="KW-0723">Serine/threonine-protein kinase</keyword>
<reference evidence="13 14" key="1">
    <citation type="submission" date="2018-04" db="EMBL/GenBank/DDBJ databases">
        <authorList>
            <person name="Vogel A."/>
        </authorList>
    </citation>
    <scope>NUCLEOTIDE SEQUENCE [LARGE SCALE GENOMIC DNA]</scope>
</reference>
<dbReference type="FunFam" id="3.30.200.20:FF:000081">
    <property type="entry name" value="Octicosapeptide/phox/Bem1p domain kinase superfamily protein"/>
    <property type="match status" value="1"/>
</dbReference>
<dbReference type="InterPro" id="IPR008271">
    <property type="entry name" value="Ser/Thr_kinase_AS"/>
</dbReference>
<dbReference type="GO" id="GO:0004674">
    <property type="term" value="F:protein serine/threonine kinase activity"/>
    <property type="evidence" value="ECO:0007669"/>
    <property type="project" value="UniProtKB-KW"/>
</dbReference>
<accession>A0A484KN19</accession>
<evidence type="ECO:0000256" key="3">
    <source>
        <dbReference type="ARBA" id="ARBA00022527"/>
    </source>
</evidence>
<dbReference type="EMBL" id="OOIL02000603">
    <property type="protein sequence ID" value="VFQ67371.1"/>
    <property type="molecule type" value="Genomic_DNA"/>
</dbReference>
<comment type="subcellular location">
    <subcellularLocation>
        <location evidence="1">Cytoplasm</location>
    </subcellularLocation>
</comment>
<feature type="binding site" evidence="10">
    <location>
        <position position="768"/>
    </location>
    <ligand>
        <name>ATP</name>
        <dbReference type="ChEBI" id="CHEBI:30616"/>
    </ligand>
</feature>
<dbReference type="FunFam" id="1.10.510.10:FF:000142">
    <property type="entry name" value="Octicosapeptide/phox/Bem1p domain kinase superfamily protein"/>
    <property type="match status" value="1"/>
</dbReference>
<name>A0A484KN19_9ASTE</name>
<keyword evidence="8 10" id="KW-0067">ATP-binding</keyword>
<dbReference type="Proteomes" id="UP000595140">
    <property type="component" value="Unassembled WGS sequence"/>
</dbReference>
<dbReference type="Pfam" id="PF07714">
    <property type="entry name" value="PK_Tyr_Ser-Thr"/>
    <property type="match status" value="1"/>
</dbReference>
<dbReference type="SUPFAM" id="SSF56112">
    <property type="entry name" value="Protein kinase-like (PK-like)"/>
    <property type="match status" value="1"/>
</dbReference>
<keyword evidence="2" id="KW-0963">Cytoplasm</keyword>
<evidence type="ECO:0000256" key="5">
    <source>
        <dbReference type="ARBA" id="ARBA00022679"/>
    </source>
</evidence>
<proteinExistence type="predicted"/>
<dbReference type="InterPro" id="IPR050167">
    <property type="entry name" value="Ser_Thr_protein_kinase"/>
</dbReference>
<keyword evidence="14" id="KW-1185">Reference proteome</keyword>
<dbReference type="Gene3D" id="3.30.200.20">
    <property type="entry name" value="Phosphorylase Kinase, domain 1"/>
    <property type="match status" value="1"/>
</dbReference>
<dbReference type="GO" id="GO:0009734">
    <property type="term" value="P:auxin-activated signaling pathway"/>
    <property type="evidence" value="ECO:0007669"/>
    <property type="project" value="UniProtKB-KW"/>
</dbReference>
<dbReference type="InterPro" id="IPR011009">
    <property type="entry name" value="Kinase-like_dom_sf"/>
</dbReference>
<dbReference type="GO" id="GO:0005524">
    <property type="term" value="F:ATP binding"/>
    <property type="evidence" value="ECO:0007669"/>
    <property type="project" value="UniProtKB-UniRule"/>
</dbReference>
<dbReference type="PANTHER" id="PTHR23257:SF797">
    <property type="entry name" value="KINASE SUPERFAMILY WITH OCTICOSAPEPTIDE_PHOX_BEM1P DOMAIN-CONTAINING PROTEIN"/>
    <property type="match status" value="1"/>
</dbReference>
<organism evidence="13 14">
    <name type="scientific">Cuscuta campestris</name>
    <dbReference type="NCBI Taxonomy" id="132261"/>
    <lineage>
        <taxon>Eukaryota</taxon>
        <taxon>Viridiplantae</taxon>
        <taxon>Streptophyta</taxon>
        <taxon>Embryophyta</taxon>
        <taxon>Tracheophyta</taxon>
        <taxon>Spermatophyta</taxon>
        <taxon>Magnoliopsida</taxon>
        <taxon>eudicotyledons</taxon>
        <taxon>Gunneridae</taxon>
        <taxon>Pentapetalae</taxon>
        <taxon>asterids</taxon>
        <taxon>lamiids</taxon>
        <taxon>Solanales</taxon>
        <taxon>Convolvulaceae</taxon>
        <taxon>Cuscuteae</taxon>
        <taxon>Cuscuta</taxon>
        <taxon>Cuscuta subgen. Grammica</taxon>
        <taxon>Cuscuta sect. Cleistogrammica</taxon>
    </lineage>
</organism>
<evidence type="ECO:0000256" key="10">
    <source>
        <dbReference type="PROSITE-ProRule" id="PRU10141"/>
    </source>
</evidence>
<dbReference type="Gene3D" id="3.10.20.90">
    <property type="entry name" value="Phosphatidylinositol 3-kinase Catalytic Subunit, Chain A, domain 1"/>
    <property type="match status" value="1"/>
</dbReference>
<evidence type="ECO:0000313" key="14">
    <source>
        <dbReference type="Proteomes" id="UP000595140"/>
    </source>
</evidence>
<dbReference type="CDD" id="cd06410">
    <property type="entry name" value="PB1_UP2"/>
    <property type="match status" value="1"/>
</dbReference>
<dbReference type="GO" id="GO:0005737">
    <property type="term" value="C:cytoplasm"/>
    <property type="evidence" value="ECO:0007669"/>
    <property type="project" value="UniProtKB-SubCell"/>
</dbReference>
<sequence length="1005" mass="109602">MIRTAQLEDSLSVPVGILGIANTGFTPEAGFVGPAFTNALPLPRVAPDEGGGDDPSARGTRKVKLMCSFGGKILPRPSDGALRYVGGQTRIIALRRDTTFLEFVRKMAHACGQDAMTIKYQLPDEGLDALVSVSCPDDLENMMDEYEKFADTSAKLRVFLFPPSEADGIASVLQCGMTDKVRGGVTRSGTTPNSAITVAEPNSMVYASTAPLPNPIEKHVPVTAVLLKPEQTGFGLAQPGVTLPLQHSSYAPSDMPHTDYYAQQFPPQFLGDSGTVFAQQPLTTCPPVQQFVSCVPMAMPVNPHHNSSNLGTHLAHSQQLSFEPYASGNTPSSQGYHRQVPAGMYSWNQVPNPQQAAISEGHVARPTAIGGQETNSFFEGSTTVDHTPTYDSLLWLEDKSRHICRGVTPGEGASEHAMAHVDHEVGKVQANGGGRAGVYLNVPNPQHSNVSLPSGGVESHFSQILPMVPISCQVDPPKNIFVPLQRHVKVDVGSNLAFIEPNNSNDHLNQVEDRMGNLNLHTLGKHANDILTVDNILENTAQQVGWEQAFTDSNHITKTETAFLQSLWGPEEGIVSKPSSDGNPASIISPRLKLQEAQESSTSLFSNQDPWDMMRCDTHFPPPIPSKIRLKKETVGVKDHQSNMDSSEGSAGEVIKQELQAVAEDVAASVIQSSINSYSELYSELQSADGVKRSDRNKLEKEKPKLPERRDFGFPVSGDIGHLQIIKDCDLEEFRELGSGTFGTVYHGKWRGTDVAIKRINDRCFAGKPSEEKRMRDDFWNEAIKLADLHHPNVVAFYGVVLDGPGGSVATVTEYMVNGSLRNALQKNGRSLDKWKRVLIAMDVAFGMEYLHRKNIVHFDLKSDNLLVNLRDPHRPICKVGDLGLSKVKCQTLISGGVRGTLPWMAPELLNGSSNLVSEKVDVFSFGIVMWELLTGEEPYADLHYGAIIGGIVSNTLRPPVPESCGPEWRALMERCWSAEPSERPSFTQVADQLRAIASKLRPKG</sequence>
<dbReference type="InterPro" id="IPR017441">
    <property type="entry name" value="Protein_kinase_ATP_BS"/>
</dbReference>
<evidence type="ECO:0000256" key="8">
    <source>
        <dbReference type="ARBA" id="ARBA00022840"/>
    </source>
</evidence>
<evidence type="ECO:0000313" key="13">
    <source>
        <dbReference type="EMBL" id="VFQ67371.1"/>
    </source>
</evidence>
<evidence type="ECO:0000256" key="11">
    <source>
        <dbReference type="SAM" id="MobiDB-lite"/>
    </source>
</evidence>
<dbReference type="PROSITE" id="PS00107">
    <property type="entry name" value="PROTEIN_KINASE_ATP"/>
    <property type="match status" value="1"/>
</dbReference>
<dbReference type="PROSITE" id="PS00108">
    <property type="entry name" value="PROTEIN_KINASE_ST"/>
    <property type="match status" value="1"/>
</dbReference>
<dbReference type="SMART" id="SM00220">
    <property type="entry name" value="S_TKc"/>
    <property type="match status" value="1"/>
</dbReference>
<dbReference type="InterPro" id="IPR000719">
    <property type="entry name" value="Prot_kinase_dom"/>
</dbReference>
<gene>
    <name evidence="13" type="ORF">CCAM_LOCUS9147</name>
</gene>
<keyword evidence="7" id="KW-0418">Kinase</keyword>
<keyword evidence="5" id="KW-0808">Transferase</keyword>
<protein>
    <recommendedName>
        <fullName evidence="12">Protein kinase domain-containing protein</fullName>
    </recommendedName>
</protein>
<evidence type="ECO:0000256" key="2">
    <source>
        <dbReference type="ARBA" id="ARBA00022490"/>
    </source>
</evidence>
<keyword evidence="4" id="KW-0597">Phosphoprotein</keyword>
<dbReference type="SUPFAM" id="SSF54277">
    <property type="entry name" value="CAD &amp; PB1 domains"/>
    <property type="match status" value="1"/>
</dbReference>
<dbReference type="SMART" id="SM00666">
    <property type="entry name" value="PB1"/>
    <property type="match status" value="1"/>
</dbReference>
<dbReference type="InterPro" id="IPR001245">
    <property type="entry name" value="Ser-Thr/Tyr_kinase_cat_dom"/>
</dbReference>
<evidence type="ECO:0000256" key="9">
    <source>
        <dbReference type="ARBA" id="ARBA00023294"/>
    </source>
</evidence>
<dbReference type="CDD" id="cd13999">
    <property type="entry name" value="STKc_MAP3K-like"/>
    <property type="match status" value="1"/>
</dbReference>
<evidence type="ECO:0000256" key="1">
    <source>
        <dbReference type="ARBA" id="ARBA00004496"/>
    </source>
</evidence>